<evidence type="ECO:0000313" key="3">
    <source>
        <dbReference type="Proteomes" id="UP000680206"/>
    </source>
</evidence>
<gene>
    <name evidence="2" type="ORF">J4709_41210</name>
</gene>
<dbReference type="Proteomes" id="UP000680206">
    <property type="component" value="Unassembled WGS sequence"/>
</dbReference>
<dbReference type="EMBL" id="JAGEPF010000032">
    <property type="protein sequence ID" value="MBO2464008.1"/>
    <property type="molecule type" value="Genomic_DNA"/>
</dbReference>
<dbReference type="RefSeq" id="WP_208250180.1">
    <property type="nucleotide sequence ID" value="NZ_JAGEPF010000032.1"/>
</dbReference>
<comment type="caution">
    <text evidence="2">The sequence shown here is derived from an EMBL/GenBank/DDBJ whole genome shotgun (WGS) entry which is preliminary data.</text>
</comment>
<feature type="region of interest" description="Disordered" evidence="1">
    <location>
        <begin position="149"/>
        <end position="173"/>
    </location>
</feature>
<protein>
    <submittedName>
        <fullName evidence="2">Uncharacterized protein</fullName>
    </submittedName>
</protein>
<evidence type="ECO:0000256" key="1">
    <source>
        <dbReference type="SAM" id="MobiDB-lite"/>
    </source>
</evidence>
<keyword evidence="3" id="KW-1185">Reference proteome</keyword>
<proteinExistence type="predicted"/>
<reference evidence="2 3" key="1">
    <citation type="submission" date="2021-03" db="EMBL/GenBank/DDBJ databases">
        <title>Actinomadura violae sp. nov., isolated from lichen in Thailand.</title>
        <authorList>
            <person name="Kanchanasin P."/>
            <person name="Saeng-In P."/>
            <person name="Phongsopitanun W."/>
            <person name="Yuki M."/>
            <person name="Kudo T."/>
            <person name="Ohkuma M."/>
            <person name="Tanasupawat S."/>
        </authorList>
    </citation>
    <scope>NUCLEOTIDE SEQUENCE [LARGE SCALE GENOMIC DNA]</scope>
    <source>
        <strain evidence="2 3">LCR2-06</strain>
    </source>
</reference>
<sequence>MPTPTASHAGLWLADSDDDRDHALRWWTNTGTAVMPAGRAWDAVGLPEGLGRQAVKALPNGPAIHYPEHEHIVILVPPGTAATWDADEAGYACLGDGFHVNVPEPSRTSSPGPYWLRSPGPCASFADSTALLRLIATAHKAARFVASQTSAAAAHTPGSGAGRAGELKAGDSP</sequence>
<evidence type="ECO:0000313" key="2">
    <source>
        <dbReference type="EMBL" id="MBO2464008.1"/>
    </source>
</evidence>
<organism evidence="2 3">
    <name type="scientific">Actinomadura violacea</name>
    <dbReference type="NCBI Taxonomy" id="2819934"/>
    <lineage>
        <taxon>Bacteria</taxon>
        <taxon>Bacillati</taxon>
        <taxon>Actinomycetota</taxon>
        <taxon>Actinomycetes</taxon>
        <taxon>Streptosporangiales</taxon>
        <taxon>Thermomonosporaceae</taxon>
        <taxon>Actinomadura</taxon>
    </lineage>
</organism>
<name>A0ABS3S4U0_9ACTN</name>
<accession>A0ABS3S4U0</accession>